<accession>A0A6C0I426</accession>
<sequence length="95" mass="10079">MTVGYMSGSKRAKSIPSITNNTCILGGPKKAGLINMQGRNPNLRNVIRNNAAYCGCGIPLGCIPGLAYLKANKLMTLNPQGSGGIPTRMYHPGRF</sequence>
<proteinExistence type="predicted"/>
<reference evidence="1" key="1">
    <citation type="journal article" date="2020" name="Nature">
        <title>Giant virus diversity and host interactions through global metagenomics.</title>
        <authorList>
            <person name="Schulz F."/>
            <person name="Roux S."/>
            <person name="Paez-Espino D."/>
            <person name="Jungbluth S."/>
            <person name="Walsh D.A."/>
            <person name="Denef V.J."/>
            <person name="McMahon K.D."/>
            <person name="Konstantinidis K.T."/>
            <person name="Eloe-Fadrosh E.A."/>
            <person name="Kyrpides N.C."/>
            <person name="Woyke T."/>
        </authorList>
    </citation>
    <scope>NUCLEOTIDE SEQUENCE</scope>
    <source>
        <strain evidence="1">GVMAG-M-3300023184-191</strain>
    </source>
</reference>
<name>A0A6C0I426_9ZZZZ</name>
<organism evidence="1">
    <name type="scientific">viral metagenome</name>
    <dbReference type="NCBI Taxonomy" id="1070528"/>
    <lineage>
        <taxon>unclassified sequences</taxon>
        <taxon>metagenomes</taxon>
        <taxon>organismal metagenomes</taxon>
    </lineage>
</organism>
<dbReference type="EMBL" id="MN740101">
    <property type="protein sequence ID" value="QHT87771.1"/>
    <property type="molecule type" value="Genomic_DNA"/>
</dbReference>
<protein>
    <submittedName>
        <fullName evidence="1">Uncharacterized protein</fullName>
    </submittedName>
</protein>
<dbReference type="AlphaFoldDB" id="A0A6C0I426"/>
<evidence type="ECO:0000313" key="1">
    <source>
        <dbReference type="EMBL" id="QHT87771.1"/>
    </source>
</evidence>